<evidence type="ECO:0000256" key="1">
    <source>
        <dbReference type="ARBA" id="ARBA00004141"/>
    </source>
</evidence>
<feature type="transmembrane region" description="Helical" evidence="7">
    <location>
        <begin position="377"/>
        <end position="400"/>
    </location>
</feature>
<name>A0A544SZT8_9BACI</name>
<keyword evidence="5 7" id="KW-1133">Transmembrane helix</keyword>
<feature type="transmembrane region" description="Helical" evidence="7">
    <location>
        <begin position="234"/>
        <end position="260"/>
    </location>
</feature>
<evidence type="ECO:0000256" key="7">
    <source>
        <dbReference type="SAM" id="Phobius"/>
    </source>
</evidence>
<evidence type="ECO:0000256" key="4">
    <source>
        <dbReference type="ARBA" id="ARBA00022692"/>
    </source>
</evidence>
<feature type="transmembrane region" description="Helical" evidence="7">
    <location>
        <begin position="318"/>
        <end position="339"/>
    </location>
</feature>
<dbReference type="PANTHER" id="PTHR42810:SF1">
    <property type="entry name" value="PURINE PERMEASE YWDJ-RELATED"/>
    <property type="match status" value="1"/>
</dbReference>
<feature type="transmembrane region" description="Helical" evidence="7">
    <location>
        <begin position="345"/>
        <end position="365"/>
    </location>
</feature>
<keyword evidence="6 7" id="KW-0472">Membrane</keyword>
<evidence type="ECO:0000256" key="6">
    <source>
        <dbReference type="ARBA" id="ARBA00023136"/>
    </source>
</evidence>
<dbReference type="Proteomes" id="UP000317316">
    <property type="component" value="Unassembled WGS sequence"/>
</dbReference>
<feature type="transmembrane region" description="Helical" evidence="7">
    <location>
        <begin position="124"/>
        <end position="144"/>
    </location>
</feature>
<comment type="similarity">
    <text evidence="2">Belongs to the nucleobase:cation symporter-2 (NCS2) (TC 2.A.40) family.</text>
</comment>
<dbReference type="InterPro" id="IPR006043">
    <property type="entry name" value="NCS2"/>
</dbReference>
<keyword evidence="3" id="KW-0813">Transport</keyword>
<sequence length="434" mass="46285">MDKKYINGTLSTFQWFIFLLANAIALPIVIGGAFGLSIDEITSLMQRVFFIVGISSFLQGFIGHRLPLADGPAGSWVSIFVMLGAIAIQQTGDPQTALPLLMGAVFFAGILLIVLGISGLVQKILFLFSPLVTGTFLLLLALQLSGVFLEGMLAVKEDPAVPDYGMAAIAFFVFIFVILLSNKGKGWVKSYAVLIGILAGWLIALVLGKASISTPTHSAIFQVPELLAWGLPKLNAGIIVTAILFSFLLISNTIAAVTAVRQSLGNDTKNFESTINRSLYTGGISHILASGFSSLVVVPLPVTAGFLQMTGEKKIKPFLFASMGLAVLALIPSIVHVLSLLPGPIANAALMASFINMIAIALTSLTKEILDQRRLSILGITLLISIGIMFLPTGLFSTLPAVIQDVVSNGLLVGTILVILLEQFWKPQRISEKY</sequence>
<feature type="transmembrane region" description="Helical" evidence="7">
    <location>
        <begin position="74"/>
        <end position="91"/>
    </location>
</feature>
<dbReference type="AlphaFoldDB" id="A0A544SZT8"/>
<comment type="caution">
    <text evidence="8">The sequence shown here is derived from an EMBL/GenBank/DDBJ whole genome shotgun (WGS) entry which is preliminary data.</text>
</comment>
<gene>
    <name evidence="8" type="ORF">FG382_16800</name>
</gene>
<dbReference type="OrthoDB" id="5597247at2"/>
<dbReference type="RefSeq" id="WP_142540043.1">
    <property type="nucleotide sequence ID" value="NZ_BMIE01000008.1"/>
</dbReference>
<feature type="transmembrane region" description="Helical" evidence="7">
    <location>
        <begin position="12"/>
        <end position="38"/>
    </location>
</feature>
<reference evidence="8 9" key="1">
    <citation type="submission" date="2019-05" db="EMBL/GenBank/DDBJ databases">
        <title>Psychrobacillus vulpis sp. nov., a new species isolated from feces of a red fox that inhabits in The Tablas de Daimiel Natural Park, Albacete, Spain.</title>
        <authorList>
            <person name="Rodriguez M."/>
            <person name="Reina J.C."/>
            <person name="Bejar V."/>
            <person name="Llamas I."/>
        </authorList>
    </citation>
    <scope>NUCLEOTIDE SEQUENCE [LARGE SCALE GENOMIC DNA]</scope>
    <source>
        <strain evidence="8 9">NEAU-3TGS17</strain>
    </source>
</reference>
<dbReference type="Pfam" id="PF00860">
    <property type="entry name" value="Xan_ur_permease"/>
    <property type="match status" value="1"/>
</dbReference>
<evidence type="ECO:0000313" key="9">
    <source>
        <dbReference type="Proteomes" id="UP000317316"/>
    </source>
</evidence>
<feature type="transmembrane region" description="Helical" evidence="7">
    <location>
        <begin position="406"/>
        <end position="425"/>
    </location>
</feature>
<evidence type="ECO:0000256" key="2">
    <source>
        <dbReference type="ARBA" id="ARBA00008821"/>
    </source>
</evidence>
<feature type="transmembrane region" description="Helical" evidence="7">
    <location>
        <begin position="97"/>
        <end position="117"/>
    </location>
</feature>
<dbReference type="GO" id="GO:0042907">
    <property type="term" value="F:xanthine transmembrane transporter activity"/>
    <property type="evidence" value="ECO:0007669"/>
    <property type="project" value="TreeGrafter"/>
</dbReference>
<feature type="transmembrane region" description="Helical" evidence="7">
    <location>
        <begin position="192"/>
        <end position="214"/>
    </location>
</feature>
<keyword evidence="4 7" id="KW-0812">Transmembrane</keyword>
<dbReference type="PANTHER" id="PTHR42810">
    <property type="entry name" value="PURINE PERMEASE C1399.01C-RELATED"/>
    <property type="match status" value="1"/>
</dbReference>
<keyword evidence="9" id="KW-1185">Reference proteome</keyword>
<evidence type="ECO:0000256" key="3">
    <source>
        <dbReference type="ARBA" id="ARBA00022448"/>
    </source>
</evidence>
<accession>A0A544SZT8</accession>
<dbReference type="EMBL" id="VDGH01000010">
    <property type="protein sequence ID" value="TQR10723.1"/>
    <property type="molecule type" value="Genomic_DNA"/>
</dbReference>
<evidence type="ECO:0000256" key="5">
    <source>
        <dbReference type="ARBA" id="ARBA00022989"/>
    </source>
</evidence>
<evidence type="ECO:0000313" key="8">
    <source>
        <dbReference type="EMBL" id="TQR10723.1"/>
    </source>
</evidence>
<feature type="transmembrane region" description="Helical" evidence="7">
    <location>
        <begin position="164"/>
        <end position="180"/>
    </location>
</feature>
<proteinExistence type="inferred from homology"/>
<dbReference type="NCBIfam" id="NF037981">
    <property type="entry name" value="NCS2_1"/>
    <property type="match status" value="1"/>
</dbReference>
<dbReference type="GO" id="GO:0005886">
    <property type="term" value="C:plasma membrane"/>
    <property type="evidence" value="ECO:0007669"/>
    <property type="project" value="TreeGrafter"/>
</dbReference>
<comment type="subcellular location">
    <subcellularLocation>
        <location evidence="1">Membrane</location>
        <topology evidence="1">Multi-pass membrane protein</topology>
    </subcellularLocation>
</comment>
<organism evidence="8 9">
    <name type="scientific">Psychrobacillus lasiicapitis</name>
    <dbReference type="NCBI Taxonomy" id="1636719"/>
    <lineage>
        <taxon>Bacteria</taxon>
        <taxon>Bacillati</taxon>
        <taxon>Bacillota</taxon>
        <taxon>Bacilli</taxon>
        <taxon>Bacillales</taxon>
        <taxon>Bacillaceae</taxon>
        <taxon>Psychrobacillus</taxon>
    </lineage>
</organism>
<protein>
    <submittedName>
        <fullName evidence="8">Xanthine permease</fullName>
    </submittedName>
</protein>